<evidence type="ECO:0000256" key="2">
    <source>
        <dbReference type="ARBA" id="ARBA00004123"/>
    </source>
</evidence>
<dbReference type="Gene3D" id="3.40.50.300">
    <property type="entry name" value="P-loop containing nucleotide triphosphate hydrolases"/>
    <property type="match status" value="3"/>
</dbReference>
<dbReference type="AlphaFoldDB" id="A0ABD3UBS6"/>
<feature type="compositionally biased region" description="Basic residues" evidence="17">
    <location>
        <begin position="1261"/>
        <end position="1271"/>
    </location>
</feature>
<dbReference type="SUPFAM" id="SSF52540">
    <property type="entry name" value="P-loop containing nucleoside triphosphate hydrolases"/>
    <property type="match status" value="1"/>
</dbReference>
<dbReference type="InterPro" id="IPR006555">
    <property type="entry name" value="ATP-dep_Helicase_C"/>
</dbReference>
<feature type="domain" description="Helicase ATP-binding" evidence="18">
    <location>
        <begin position="34"/>
        <end position="373"/>
    </location>
</feature>
<keyword evidence="11" id="KW-0408">Iron</keyword>
<proteinExistence type="inferred from homology"/>
<comment type="cofactor">
    <cofactor evidence="1">
        <name>[4Fe-4S] cluster</name>
        <dbReference type="ChEBI" id="CHEBI:49883"/>
    </cofactor>
</comment>
<dbReference type="FunFam" id="3.40.50.300:FF:000731">
    <property type="entry name" value="Fanconi anemia group J protein homolog"/>
    <property type="match status" value="1"/>
</dbReference>
<dbReference type="GO" id="GO:0005524">
    <property type="term" value="F:ATP binding"/>
    <property type="evidence" value="ECO:0007669"/>
    <property type="project" value="UniProtKB-KW"/>
</dbReference>
<dbReference type="Gene3D" id="1.10.30.20">
    <property type="entry name" value="Bacterial XPD DNA helicase, FeS cluster domain"/>
    <property type="match status" value="1"/>
</dbReference>
<dbReference type="GO" id="GO:0006281">
    <property type="term" value="P:DNA repair"/>
    <property type="evidence" value="ECO:0007669"/>
    <property type="project" value="UniProtKB-KW"/>
</dbReference>
<dbReference type="PANTHER" id="PTHR11472">
    <property type="entry name" value="DNA REPAIR DEAD HELICASE RAD3/XP-D SUBFAMILY MEMBER"/>
    <property type="match status" value="1"/>
</dbReference>
<evidence type="ECO:0000313" key="19">
    <source>
        <dbReference type="EMBL" id="KAL3845893.1"/>
    </source>
</evidence>
<organism evidence="19 20">
    <name type="scientific">Penstemon smallii</name>
    <dbReference type="NCBI Taxonomy" id="265156"/>
    <lineage>
        <taxon>Eukaryota</taxon>
        <taxon>Viridiplantae</taxon>
        <taxon>Streptophyta</taxon>
        <taxon>Embryophyta</taxon>
        <taxon>Tracheophyta</taxon>
        <taxon>Spermatophyta</taxon>
        <taxon>Magnoliopsida</taxon>
        <taxon>eudicotyledons</taxon>
        <taxon>Gunneridae</taxon>
        <taxon>Pentapetalae</taxon>
        <taxon>asterids</taxon>
        <taxon>lamiids</taxon>
        <taxon>Lamiales</taxon>
        <taxon>Plantaginaceae</taxon>
        <taxon>Cheloneae</taxon>
        <taxon>Penstemon</taxon>
    </lineage>
</organism>
<comment type="caution">
    <text evidence="19">The sequence shown here is derived from an EMBL/GenBank/DDBJ whole genome shotgun (WGS) entry which is preliminary data.</text>
</comment>
<dbReference type="InterPro" id="IPR042493">
    <property type="entry name" value="XPD_DNA_FeS"/>
</dbReference>
<evidence type="ECO:0000256" key="8">
    <source>
        <dbReference type="ARBA" id="ARBA00022801"/>
    </source>
</evidence>
<dbReference type="PROSITE" id="PS51193">
    <property type="entry name" value="HELICASE_ATP_BIND_2"/>
    <property type="match status" value="1"/>
</dbReference>
<evidence type="ECO:0000256" key="15">
    <source>
        <dbReference type="ARBA" id="ARBA00023242"/>
    </source>
</evidence>
<dbReference type="InterPro" id="IPR010614">
    <property type="entry name" value="RAD3-like_helicase_DEAD"/>
</dbReference>
<keyword evidence="10" id="KW-0067">ATP-binding</keyword>
<keyword evidence="15" id="KW-0539">Nucleus</keyword>
<dbReference type="Pfam" id="PF06733">
    <property type="entry name" value="DEAD_2"/>
    <property type="match status" value="1"/>
</dbReference>
<accession>A0ABD3UBS6</accession>
<feature type="compositionally biased region" description="Polar residues" evidence="17">
    <location>
        <begin position="1250"/>
        <end position="1260"/>
    </location>
</feature>
<dbReference type="PROSITE" id="PS00690">
    <property type="entry name" value="DEAH_ATP_HELICASE"/>
    <property type="match status" value="1"/>
</dbReference>
<keyword evidence="12" id="KW-0411">Iron-sulfur</keyword>
<dbReference type="InterPro" id="IPR006554">
    <property type="entry name" value="Helicase-like_DEXD_c2"/>
</dbReference>
<gene>
    <name evidence="19" type="ORF">ACJIZ3_003296</name>
</gene>
<evidence type="ECO:0000256" key="16">
    <source>
        <dbReference type="ARBA" id="ARBA00082714"/>
    </source>
</evidence>
<name>A0ABD3UBS6_9LAMI</name>
<evidence type="ECO:0000256" key="3">
    <source>
        <dbReference type="ARBA" id="ARBA00008792"/>
    </source>
</evidence>
<feature type="region of interest" description="Disordered" evidence="17">
    <location>
        <begin position="120"/>
        <end position="150"/>
    </location>
</feature>
<evidence type="ECO:0000313" key="20">
    <source>
        <dbReference type="Proteomes" id="UP001634393"/>
    </source>
</evidence>
<keyword evidence="14" id="KW-0413">Isomerase</keyword>
<dbReference type="SMART" id="SM00488">
    <property type="entry name" value="DEXDc2"/>
    <property type="match status" value="1"/>
</dbReference>
<dbReference type="GO" id="GO:0005634">
    <property type="term" value="C:nucleus"/>
    <property type="evidence" value="ECO:0007669"/>
    <property type="project" value="UniProtKB-SubCell"/>
</dbReference>
<evidence type="ECO:0000256" key="9">
    <source>
        <dbReference type="ARBA" id="ARBA00022806"/>
    </source>
</evidence>
<dbReference type="GO" id="GO:0051539">
    <property type="term" value="F:4 iron, 4 sulfur cluster binding"/>
    <property type="evidence" value="ECO:0007669"/>
    <property type="project" value="UniProtKB-KW"/>
</dbReference>
<keyword evidence="9" id="KW-0347">Helicase</keyword>
<dbReference type="PANTHER" id="PTHR11472:SF47">
    <property type="entry name" value="FANCONI ANEMIA GROUP J PROTEIN"/>
    <property type="match status" value="1"/>
</dbReference>
<dbReference type="InterPro" id="IPR027417">
    <property type="entry name" value="P-loop_NTPase"/>
</dbReference>
<dbReference type="InterPro" id="IPR045028">
    <property type="entry name" value="DinG/Rad3-like"/>
</dbReference>
<evidence type="ECO:0000256" key="6">
    <source>
        <dbReference type="ARBA" id="ARBA00022741"/>
    </source>
</evidence>
<feature type="compositionally biased region" description="Polar residues" evidence="17">
    <location>
        <begin position="130"/>
        <end position="145"/>
    </location>
</feature>
<dbReference type="CDD" id="cd18788">
    <property type="entry name" value="SF2_C_XPD"/>
    <property type="match status" value="1"/>
</dbReference>
<reference evidence="19 20" key="1">
    <citation type="submission" date="2024-12" db="EMBL/GenBank/DDBJ databases">
        <title>The unique morphological basis and parallel evolutionary history of personate flowers in Penstemon.</title>
        <authorList>
            <person name="Depatie T.H."/>
            <person name="Wessinger C.A."/>
        </authorList>
    </citation>
    <scope>NUCLEOTIDE SEQUENCE [LARGE SCALE GENOMIC DNA]</scope>
    <source>
        <strain evidence="19">WTNN_2</strain>
        <tissue evidence="19">Leaf</tissue>
    </source>
</reference>
<evidence type="ECO:0000256" key="11">
    <source>
        <dbReference type="ARBA" id="ARBA00023004"/>
    </source>
</evidence>
<evidence type="ECO:0000256" key="13">
    <source>
        <dbReference type="ARBA" id="ARBA00023204"/>
    </source>
</evidence>
<evidence type="ECO:0000256" key="10">
    <source>
        <dbReference type="ARBA" id="ARBA00022840"/>
    </source>
</evidence>
<protein>
    <recommendedName>
        <fullName evidence="16">DNA 5'-3' helicase FANCJ</fullName>
    </recommendedName>
</protein>
<feature type="compositionally biased region" description="Polar residues" evidence="17">
    <location>
        <begin position="16"/>
        <end position="26"/>
    </location>
</feature>
<comment type="subcellular location">
    <subcellularLocation>
        <location evidence="2">Nucleus</location>
    </subcellularLocation>
</comment>
<dbReference type="Proteomes" id="UP001634393">
    <property type="component" value="Unassembled WGS sequence"/>
</dbReference>
<dbReference type="InterPro" id="IPR002464">
    <property type="entry name" value="DNA/RNA_helicase_DEAH_CS"/>
</dbReference>
<dbReference type="EMBL" id="JBJXBP010000002">
    <property type="protein sequence ID" value="KAL3845893.1"/>
    <property type="molecule type" value="Genomic_DNA"/>
</dbReference>
<feature type="region of interest" description="Disordered" evidence="17">
    <location>
        <begin position="1250"/>
        <end position="1271"/>
    </location>
</feature>
<keyword evidence="6" id="KW-0547">Nucleotide-binding</keyword>
<evidence type="ECO:0000256" key="17">
    <source>
        <dbReference type="SAM" id="MobiDB-lite"/>
    </source>
</evidence>
<keyword evidence="8" id="KW-0378">Hydrolase</keyword>
<evidence type="ECO:0000256" key="12">
    <source>
        <dbReference type="ARBA" id="ARBA00023014"/>
    </source>
</evidence>
<evidence type="ECO:0000256" key="5">
    <source>
        <dbReference type="ARBA" id="ARBA00022723"/>
    </source>
</evidence>
<evidence type="ECO:0000256" key="4">
    <source>
        <dbReference type="ARBA" id="ARBA00022485"/>
    </source>
</evidence>
<keyword evidence="13" id="KW-0234">DNA repair</keyword>
<keyword evidence="7" id="KW-0227">DNA damage</keyword>
<sequence length="1271" mass="142371">MEDSASPTTPSPTPSENLNPPKNTFNSKNTFHIGGIAVEFPYQPYGTQLAFMNRVISTLDRSQREGHCHALLESPTGTGKSLSLLCSALAWQQNQKQKNILANLTHSSSRANPEAITDPINHGGGFIPETQPSGNPATAPPVTTNSRKEKSRLAPTIFYVSRTHGQITQVIREYKKTTYRVPMAVLGSRKHYCTNSYLRGADNVDEQCKLLLKNKEDACPEFKNVHKVKVHPSLQKGGCHEVHDIEDLVKIGQVVKGCSYFAARSMAQDAELVFCPYNYIINPIIRKAMEVDISGSVIIFDEAHNIEDITRDAGSVDLEEDVLLHLQTELGQLSLNDGMTYQPLFEMIQDVLSWIDRRKNTLEKREFQRYSHCWTGDKALKELQEANISQQSFSILQECAKKAIKAATEAELDVEHLTGMAANTLEGLFSSLNYFFSGNGGHTNDYQLALQRFVKKDEGGCTNTFSLWCLNPAVVFKSIAELSQSVILTSGTLSPLNTFSSELGIQFGSSLEAPHVIDVDSQVWAAAIACGHGNYPLNASYKTADDYAFQDSIGKSLEEICMVVPGGCLVFFPSYKLLDKVSTRWQETGQWSRLNARKSLFVEPRGSNQDAFEPVLKGYYDSIRQGTKQVNGRRIRGKRLGIKNGVMLESPKDTKKEGAAFLAVCRGKVSEGMDFSDDNARAVVIVGIPFPNIYDIKVAQKKKFNDTYESSKNLLNGNEWYCQQAFRALNQATGRCIRHRFDYGAIIFLDERFHKDRNRAYISKWLRKSIRLYNCWEESLEGLKSFFRDVKDRIGTTTANPSETPVIDYEDIKYVVKKSSTKKKNNKVIKSSYQQKRESKTIIASEKVAELTRSSIFVARHDSFSTQTRSEIVMLTDEKDSNVHREYIDLDCDSENHSRWSATPLVALPSDDDELAIVKETPGINCSIPLTTAEIFSKDIYSSPRTYHPSLARPQQYSPQPSILNLHSGPTKIMCSPLATPERGLTAKVNSIEPEAESRSVNSHDWKRRKFTTQPSIGPLHSFSSPIVQIPDSFSPLASSVTTSDTNHKTEEINYPKEFGKSKYFMPPSDSDGSIGHSGLNMDRRLQIFCSRCRNPLGLPESDLFIMCSTVSSSKVHLTTLWNKMSETEALSTSSVDVLVSDTLSVNQRLCQTAREGASEQGIWCKEDGCVFNSVFCPFCIESNNCLGVQVVATDASNNKFQNKILFYLDRLEIKNTEESKQKDLCSHGDELSTLKDVSFSNIERFAYTSPSQDSQGWRNTKSRMRLPKKR</sequence>
<dbReference type="InterPro" id="IPR014013">
    <property type="entry name" value="Helic_SF1/SF2_ATP-bd_DinG/Rad3"/>
</dbReference>
<keyword evidence="5" id="KW-0479">Metal-binding</keyword>
<dbReference type="GO" id="GO:0046872">
    <property type="term" value="F:metal ion binding"/>
    <property type="evidence" value="ECO:0007669"/>
    <property type="project" value="UniProtKB-KW"/>
</dbReference>
<dbReference type="Gene3D" id="1.10.275.40">
    <property type="match status" value="1"/>
</dbReference>
<feature type="region of interest" description="Disordered" evidence="17">
    <location>
        <begin position="1"/>
        <end position="26"/>
    </location>
</feature>
<evidence type="ECO:0000259" key="18">
    <source>
        <dbReference type="PROSITE" id="PS51193"/>
    </source>
</evidence>
<evidence type="ECO:0000256" key="7">
    <source>
        <dbReference type="ARBA" id="ARBA00022763"/>
    </source>
</evidence>
<dbReference type="GO" id="GO:0016787">
    <property type="term" value="F:hydrolase activity"/>
    <property type="evidence" value="ECO:0007669"/>
    <property type="project" value="UniProtKB-KW"/>
</dbReference>
<dbReference type="SMART" id="SM00491">
    <property type="entry name" value="HELICc2"/>
    <property type="match status" value="1"/>
</dbReference>
<comment type="similarity">
    <text evidence="3">Belongs to the DEAD box helicase family. DEAH subfamily.</text>
</comment>
<evidence type="ECO:0000256" key="1">
    <source>
        <dbReference type="ARBA" id="ARBA00001966"/>
    </source>
</evidence>
<keyword evidence="4" id="KW-0004">4Fe-4S</keyword>
<evidence type="ECO:0000256" key="14">
    <source>
        <dbReference type="ARBA" id="ARBA00023235"/>
    </source>
</evidence>
<dbReference type="Pfam" id="PF13307">
    <property type="entry name" value="Helicase_C_2"/>
    <property type="match status" value="1"/>
</dbReference>
<keyword evidence="20" id="KW-1185">Reference proteome</keyword>
<dbReference type="GO" id="GO:0004386">
    <property type="term" value="F:helicase activity"/>
    <property type="evidence" value="ECO:0007669"/>
    <property type="project" value="UniProtKB-KW"/>
</dbReference>